<dbReference type="InterPro" id="IPR036890">
    <property type="entry name" value="HATPase_C_sf"/>
</dbReference>
<dbReference type="EMBL" id="CP104377">
    <property type="protein sequence ID" value="UXC17408.1"/>
    <property type="molecule type" value="Genomic_DNA"/>
</dbReference>
<dbReference type="Pfam" id="PF02518">
    <property type="entry name" value="HATPase_c"/>
    <property type="match status" value="1"/>
</dbReference>
<feature type="chain" id="PRO_5046682903" evidence="6">
    <location>
        <begin position="26"/>
        <end position="664"/>
    </location>
</feature>
<evidence type="ECO:0000256" key="2">
    <source>
        <dbReference type="ARBA" id="ARBA00022777"/>
    </source>
</evidence>
<evidence type="ECO:0000256" key="6">
    <source>
        <dbReference type="SAM" id="SignalP"/>
    </source>
</evidence>
<accession>A0ABY5ZTV5</accession>
<dbReference type="PANTHER" id="PTHR24421">
    <property type="entry name" value="NITRATE/NITRITE SENSOR PROTEIN NARX-RELATED"/>
    <property type="match status" value="1"/>
</dbReference>
<dbReference type="Gene3D" id="3.30.565.10">
    <property type="entry name" value="Histidine kinase-like ATPase, C-terminal domain"/>
    <property type="match status" value="1"/>
</dbReference>
<dbReference type="GO" id="GO:0005524">
    <property type="term" value="F:ATP binding"/>
    <property type="evidence" value="ECO:0007669"/>
    <property type="project" value="UniProtKB-KW"/>
</dbReference>
<feature type="coiled-coil region" evidence="4">
    <location>
        <begin position="417"/>
        <end position="452"/>
    </location>
</feature>
<name>A0ABY5ZTV5_9BURK</name>
<keyword evidence="8" id="KW-0547">Nucleotide-binding</keyword>
<keyword evidence="5" id="KW-0472">Membrane</keyword>
<dbReference type="Proteomes" id="UP001058290">
    <property type="component" value="Chromosome"/>
</dbReference>
<gene>
    <name evidence="8" type="ORF">N4T19_17100</name>
</gene>
<reference evidence="8" key="1">
    <citation type="submission" date="2022-09" db="EMBL/GenBank/DDBJ databases">
        <title>Bacterial diversity in gut of crayfish and pufferfish.</title>
        <authorList>
            <person name="Huang Y."/>
        </authorList>
    </citation>
    <scope>NUCLEOTIDE SEQUENCE</scope>
    <source>
        <strain evidence="8">PR12</strain>
    </source>
</reference>
<sequence>MQAGAYLLALLLVLLFVLLAGPAMAQTAPASTLQAGSCKAQILHVDAARASALNPQLPAPSEGWEPVTLPDLWTQRWPAHDGAVWYRIAWQRSCASPQPGLDTESTAPPEPIALGIDGISVAGAVYVNHDLLWSDASLVEPLSRSWNVPRWWLLPESLLQPGVNTIWVYAVGHRALSPGLGQLRLGSPQEVAQVQAGKQWRQRTVYFVNAVLCAMAGVLFFSIWLLQRKARTYGWFALMALCWMLYLSTYLAGSQWPWPDSLTRARFSLVALLGYVLSVCIFTFRFGAQKLPWVERFLWLLAFVGAAVTCLVPAEHARQGFSLVWQGATAVFLVNGLQFQVHAWFPRKRPRNLAHILLACIWLLLTLVALNNLYSVLDRWQVARDWAALSGVLVIGLLMLLLGGQLVRQMHEVRRFNRELKVGVESARSELAQALQREHVQALENAKLQERMALAHDLHDGLGGALVRSMALVEQADETISSARVLSLLKSMRDDLNQLIDYGSSAGASVPDTPVQWAAPLRHRITRILDEIGVQTHWSIAAQWQGSVEEGKRPNALQCLLLTRLVEEALSNVIKHSHASKVRVEYSQPRPNQLLVRVEDDGVGFDVQAVQRAGQSVGMRSMAARAERLGASFSVQSSPAGTMVTAVLQLGAGLPAAAPGAAAR</sequence>
<dbReference type="InterPro" id="IPR050482">
    <property type="entry name" value="Sensor_HK_TwoCompSys"/>
</dbReference>
<evidence type="ECO:0000313" key="9">
    <source>
        <dbReference type="Proteomes" id="UP001058290"/>
    </source>
</evidence>
<feature type="transmembrane region" description="Helical" evidence="5">
    <location>
        <begin position="265"/>
        <end position="284"/>
    </location>
</feature>
<dbReference type="RefSeq" id="WP_260718608.1">
    <property type="nucleotide sequence ID" value="NZ_CP104377.1"/>
</dbReference>
<feature type="transmembrane region" description="Helical" evidence="5">
    <location>
        <begin position="320"/>
        <end position="341"/>
    </location>
</feature>
<keyword evidence="5" id="KW-1133">Transmembrane helix</keyword>
<feature type="transmembrane region" description="Helical" evidence="5">
    <location>
        <begin position="296"/>
        <end position="314"/>
    </location>
</feature>
<dbReference type="SMART" id="SM00387">
    <property type="entry name" value="HATPase_c"/>
    <property type="match status" value="1"/>
</dbReference>
<keyword evidence="3" id="KW-0902">Two-component regulatory system</keyword>
<evidence type="ECO:0000256" key="1">
    <source>
        <dbReference type="ARBA" id="ARBA00022679"/>
    </source>
</evidence>
<keyword evidence="1" id="KW-0808">Transferase</keyword>
<evidence type="ECO:0000313" key="8">
    <source>
        <dbReference type="EMBL" id="UXC17408.1"/>
    </source>
</evidence>
<feature type="signal peptide" evidence="6">
    <location>
        <begin position="1"/>
        <end position="25"/>
    </location>
</feature>
<keyword evidence="9" id="KW-1185">Reference proteome</keyword>
<keyword evidence="6" id="KW-0732">Signal</keyword>
<dbReference type="CDD" id="cd16917">
    <property type="entry name" value="HATPase_UhpB-NarQ-NarX-like"/>
    <property type="match status" value="1"/>
</dbReference>
<protein>
    <submittedName>
        <fullName evidence="8">ATP-binding protein</fullName>
    </submittedName>
</protein>
<evidence type="ECO:0000256" key="3">
    <source>
        <dbReference type="ARBA" id="ARBA00023012"/>
    </source>
</evidence>
<feature type="transmembrane region" description="Helical" evidence="5">
    <location>
        <begin position="205"/>
        <end position="226"/>
    </location>
</feature>
<dbReference type="SUPFAM" id="SSF55874">
    <property type="entry name" value="ATPase domain of HSP90 chaperone/DNA topoisomerase II/histidine kinase"/>
    <property type="match status" value="1"/>
</dbReference>
<evidence type="ECO:0000256" key="5">
    <source>
        <dbReference type="SAM" id="Phobius"/>
    </source>
</evidence>
<evidence type="ECO:0000256" key="4">
    <source>
        <dbReference type="SAM" id="Coils"/>
    </source>
</evidence>
<keyword evidence="2" id="KW-0418">Kinase</keyword>
<keyword evidence="8" id="KW-0067">ATP-binding</keyword>
<dbReference type="Gene3D" id="1.20.5.1930">
    <property type="match status" value="1"/>
</dbReference>
<feature type="domain" description="Histidine kinase/HSP90-like ATPase" evidence="7">
    <location>
        <begin position="557"/>
        <end position="652"/>
    </location>
</feature>
<feature type="transmembrane region" description="Helical" evidence="5">
    <location>
        <begin position="233"/>
        <end position="253"/>
    </location>
</feature>
<dbReference type="InterPro" id="IPR003594">
    <property type="entry name" value="HATPase_dom"/>
</dbReference>
<feature type="transmembrane region" description="Helical" evidence="5">
    <location>
        <begin position="353"/>
        <end position="374"/>
    </location>
</feature>
<organism evidence="8 9">
    <name type="scientific">Comamonas squillarum</name>
    <dbReference type="NCBI Taxonomy" id="2977320"/>
    <lineage>
        <taxon>Bacteria</taxon>
        <taxon>Pseudomonadati</taxon>
        <taxon>Pseudomonadota</taxon>
        <taxon>Betaproteobacteria</taxon>
        <taxon>Burkholderiales</taxon>
        <taxon>Comamonadaceae</taxon>
        <taxon>Comamonas</taxon>
    </lineage>
</organism>
<keyword evidence="5" id="KW-0812">Transmembrane</keyword>
<feature type="transmembrane region" description="Helical" evidence="5">
    <location>
        <begin position="386"/>
        <end position="407"/>
    </location>
</feature>
<evidence type="ECO:0000259" key="7">
    <source>
        <dbReference type="SMART" id="SM00387"/>
    </source>
</evidence>
<keyword evidence="4" id="KW-0175">Coiled coil</keyword>
<proteinExistence type="predicted"/>